<protein>
    <submittedName>
        <fullName evidence="16">Iron complex outermembrane recepter protein</fullName>
    </submittedName>
</protein>
<feature type="domain" description="TonB-dependent receptor plug" evidence="15">
    <location>
        <begin position="140"/>
        <end position="248"/>
    </location>
</feature>
<evidence type="ECO:0000256" key="3">
    <source>
        <dbReference type="ARBA" id="ARBA00022452"/>
    </source>
</evidence>
<dbReference type="SUPFAM" id="SSF49452">
    <property type="entry name" value="Starch-binding domain-like"/>
    <property type="match status" value="1"/>
</dbReference>
<reference evidence="16 17" key="1">
    <citation type="submission" date="2016-10" db="EMBL/GenBank/DDBJ databases">
        <authorList>
            <person name="de Groot N.N."/>
        </authorList>
    </citation>
    <scope>NUCLEOTIDE SEQUENCE [LARGE SCALE GENOMIC DNA]</scope>
    <source>
        <strain evidence="16 17">DSM 22489</strain>
    </source>
</reference>
<dbReference type="GO" id="GO:0030246">
    <property type="term" value="F:carbohydrate binding"/>
    <property type="evidence" value="ECO:0007669"/>
    <property type="project" value="InterPro"/>
</dbReference>
<keyword evidence="11" id="KW-0998">Cell outer membrane</keyword>
<dbReference type="Gene3D" id="2.60.40.1120">
    <property type="entry name" value="Carboxypeptidase-like, regulatory domain"/>
    <property type="match status" value="1"/>
</dbReference>
<dbReference type="AlphaFoldDB" id="A0A1H6A3J7"/>
<evidence type="ECO:0000256" key="13">
    <source>
        <dbReference type="SAM" id="SignalP"/>
    </source>
</evidence>
<keyword evidence="7" id="KW-0408">Iron</keyword>
<dbReference type="PANTHER" id="PTHR32552">
    <property type="entry name" value="FERRICHROME IRON RECEPTOR-RELATED"/>
    <property type="match status" value="1"/>
</dbReference>
<proteinExistence type="inferred from homology"/>
<keyword evidence="2" id="KW-0813">Transport</keyword>
<dbReference type="Gene3D" id="2.170.130.10">
    <property type="entry name" value="TonB-dependent receptor, plug domain"/>
    <property type="match status" value="1"/>
</dbReference>
<accession>A0A1H6A3J7</accession>
<evidence type="ECO:0000256" key="1">
    <source>
        <dbReference type="ARBA" id="ARBA00004571"/>
    </source>
</evidence>
<sequence>MRSARLQFAALFTASILLVSTLSAQTASSVAGSVVDGKGALVAHAKIALHSPDNKVTRNTLSDEAGHFALSNVPAGNYILDADAPGFATTHQASVTVAGDKATELSVTLRIGNLEQMVEVQADASNSVAAQLAPMDARLDARSARTEITSHFIENYTTPTADNTEMIFFAPGTFSVNPNGSGLGDSKNFFRGFSDGNYDITFDGIPYEDTNSPTHHSWAFFPAPFIGSVDFDRSPGTASTVGPTPFGGSINMLSKTLRQNPDIIGSVSYGSWNTILTDVQVNSGPLGANKKTHFLADFNHLTSDGFQTWNAQMRSAGDIKVEYRFNDEKILTGYSGVGLLDTNTPNTKGPTRTQYLAQYNYLLQNTDNTRSDYAGYNYYHIPSDFEYVGFIMPLGHGWHVDTKQYTYSYYNQQNYASTPKTGVISSTNCLPEGTQTCGVDKLNSYRKYGDITTVSQVSKYGIFRTGLWYEWATTSRHQIPQDPITLKDTVLPNFNEFFHTNSYQPFAEYEWHPTLKLTVTGGAKFSRYTFDLKQLSDNGGAVGTLPAGQTAVYHYATFNTVLPSADVNYRFRENWSAYAQFGTGSLIPPSSVFDVPNVVSGVLVNPVTVLPKQTKAYTYQTGSVLKLRRLTLDGDFYYVLFGNGYTASPDPTAAGANEYQSSGNSTTKGFEGEANISLTHGFLLYTNGTVGSARYTSQTILTGTSTGNKYYINPNNGAAVASTPANTETWGLTYNSHGFDFGWLTKRIGPMWNDNKATVKLNYTDGTVSGSTSITASQVIPIDPFTLSNLFLNYNVRQLPYFGESKLRLSFNNLFNAQGITGLTAATAGTTFTPNAGDTLTLLPGRSITVSFQVGLTRHKE</sequence>
<evidence type="ECO:0000256" key="7">
    <source>
        <dbReference type="ARBA" id="ARBA00023004"/>
    </source>
</evidence>
<evidence type="ECO:0000259" key="15">
    <source>
        <dbReference type="Pfam" id="PF07715"/>
    </source>
</evidence>
<keyword evidence="3" id="KW-1134">Transmembrane beta strand</keyword>
<dbReference type="InterPro" id="IPR013784">
    <property type="entry name" value="Carb-bd-like_fold"/>
</dbReference>
<comment type="subcellular location">
    <subcellularLocation>
        <location evidence="1">Cell outer membrane</location>
        <topology evidence="1">Multi-pass membrane protein</topology>
    </subcellularLocation>
</comment>
<keyword evidence="4" id="KW-0410">Iron transport</keyword>
<organism evidence="16 17">
    <name type="scientific">Bryocella elongata</name>
    <dbReference type="NCBI Taxonomy" id="863522"/>
    <lineage>
        <taxon>Bacteria</taxon>
        <taxon>Pseudomonadati</taxon>
        <taxon>Acidobacteriota</taxon>
        <taxon>Terriglobia</taxon>
        <taxon>Terriglobales</taxon>
        <taxon>Acidobacteriaceae</taxon>
        <taxon>Bryocella</taxon>
    </lineage>
</organism>
<dbReference type="PANTHER" id="PTHR32552:SF68">
    <property type="entry name" value="FERRICHROME OUTER MEMBRANE TRANSPORTER_PHAGE RECEPTOR"/>
    <property type="match status" value="1"/>
</dbReference>
<dbReference type="InterPro" id="IPR012910">
    <property type="entry name" value="Plug_dom"/>
</dbReference>
<evidence type="ECO:0000259" key="14">
    <source>
        <dbReference type="Pfam" id="PF00593"/>
    </source>
</evidence>
<feature type="chain" id="PRO_5009292262" evidence="13">
    <location>
        <begin position="25"/>
        <end position="861"/>
    </location>
</feature>
<keyword evidence="9 12" id="KW-0798">TonB box</keyword>
<dbReference type="InterPro" id="IPR039426">
    <property type="entry name" value="TonB-dep_rcpt-like"/>
</dbReference>
<dbReference type="EMBL" id="FNVA01000005">
    <property type="protein sequence ID" value="SEG42645.1"/>
    <property type="molecule type" value="Genomic_DNA"/>
</dbReference>
<evidence type="ECO:0000256" key="10">
    <source>
        <dbReference type="ARBA" id="ARBA00023136"/>
    </source>
</evidence>
<evidence type="ECO:0000313" key="16">
    <source>
        <dbReference type="EMBL" id="SEG42645.1"/>
    </source>
</evidence>
<keyword evidence="10 12" id="KW-0472">Membrane</keyword>
<dbReference type="Pfam" id="PF07715">
    <property type="entry name" value="Plug"/>
    <property type="match status" value="1"/>
</dbReference>
<keyword evidence="17" id="KW-1185">Reference proteome</keyword>
<evidence type="ECO:0000256" key="12">
    <source>
        <dbReference type="RuleBase" id="RU003357"/>
    </source>
</evidence>
<evidence type="ECO:0000256" key="5">
    <source>
        <dbReference type="ARBA" id="ARBA00022692"/>
    </source>
</evidence>
<name>A0A1H6A3J7_9BACT</name>
<dbReference type="InterPro" id="IPR036942">
    <property type="entry name" value="Beta-barrel_TonB_sf"/>
</dbReference>
<dbReference type="Pfam" id="PF00593">
    <property type="entry name" value="TonB_dep_Rec_b-barrel"/>
    <property type="match status" value="1"/>
</dbReference>
<dbReference type="Proteomes" id="UP000236728">
    <property type="component" value="Unassembled WGS sequence"/>
</dbReference>
<dbReference type="Pfam" id="PF13620">
    <property type="entry name" value="CarboxypepD_reg"/>
    <property type="match status" value="1"/>
</dbReference>
<comment type="similarity">
    <text evidence="12">Belongs to the TonB-dependent receptor family.</text>
</comment>
<feature type="signal peptide" evidence="13">
    <location>
        <begin position="1"/>
        <end position="24"/>
    </location>
</feature>
<dbReference type="InterPro" id="IPR000531">
    <property type="entry name" value="Beta-barrel_TonB"/>
</dbReference>
<keyword evidence="5" id="KW-0812">Transmembrane</keyword>
<dbReference type="GO" id="GO:0015344">
    <property type="term" value="F:siderophore uptake transmembrane transporter activity"/>
    <property type="evidence" value="ECO:0007669"/>
    <property type="project" value="TreeGrafter"/>
</dbReference>
<evidence type="ECO:0000256" key="8">
    <source>
        <dbReference type="ARBA" id="ARBA00023065"/>
    </source>
</evidence>
<gene>
    <name evidence="16" type="ORF">SAMN05421819_2870</name>
</gene>
<keyword evidence="8" id="KW-0406">Ion transport</keyword>
<dbReference type="Gene3D" id="2.40.170.20">
    <property type="entry name" value="TonB-dependent receptor, beta-barrel domain"/>
    <property type="match status" value="1"/>
</dbReference>
<evidence type="ECO:0000256" key="4">
    <source>
        <dbReference type="ARBA" id="ARBA00022496"/>
    </source>
</evidence>
<feature type="domain" description="TonB-dependent receptor-like beta-barrel" evidence="14">
    <location>
        <begin position="341"/>
        <end position="814"/>
    </location>
</feature>
<evidence type="ECO:0000256" key="11">
    <source>
        <dbReference type="ARBA" id="ARBA00023237"/>
    </source>
</evidence>
<evidence type="ECO:0000256" key="9">
    <source>
        <dbReference type="ARBA" id="ARBA00023077"/>
    </source>
</evidence>
<evidence type="ECO:0000256" key="2">
    <source>
        <dbReference type="ARBA" id="ARBA00022448"/>
    </source>
</evidence>
<keyword evidence="6 13" id="KW-0732">Signal</keyword>
<dbReference type="SUPFAM" id="SSF56935">
    <property type="entry name" value="Porins"/>
    <property type="match status" value="1"/>
</dbReference>
<dbReference type="InterPro" id="IPR037066">
    <property type="entry name" value="Plug_dom_sf"/>
</dbReference>
<dbReference type="GO" id="GO:0009279">
    <property type="term" value="C:cell outer membrane"/>
    <property type="evidence" value="ECO:0007669"/>
    <property type="project" value="UniProtKB-SubCell"/>
</dbReference>
<evidence type="ECO:0000256" key="6">
    <source>
        <dbReference type="ARBA" id="ARBA00022729"/>
    </source>
</evidence>
<evidence type="ECO:0000313" key="17">
    <source>
        <dbReference type="Proteomes" id="UP000236728"/>
    </source>
</evidence>